<dbReference type="eggNOG" id="ENOG5033MPU">
    <property type="taxonomic scope" value="Bacteria"/>
</dbReference>
<proteinExistence type="predicted"/>
<keyword evidence="2" id="KW-1185">Reference proteome</keyword>
<accession>A0A081P9Q2</accession>
<evidence type="ECO:0000313" key="2">
    <source>
        <dbReference type="Proteomes" id="UP000028123"/>
    </source>
</evidence>
<gene>
    <name evidence="1" type="ORF">ET33_19455</name>
</gene>
<dbReference type="Proteomes" id="UP000028123">
    <property type="component" value="Unassembled WGS sequence"/>
</dbReference>
<evidence type="ECO:0000313" key="1">
    <source>
        <dbReference type="EMBL" id="KEQ27425.1"/>
    </source>
</evidence>
<organism evidence="1 2">
    <name type="scientific">Paenibacillus tyrfis</name>
    <dbReference type="NCBI Taxonomy" id="1501230"/>
    <lineage>
        <taxon>Bacteria</taxon>
        <taxon>Bacillati</taxon>
        <taxon>Bacillota</taxon>
        <taxon>Bacilli</taxon>
        <taxon>Bacillales</taxon>
        <taxon>Paenibacillaceae</taxon>
        <taxon>Paenibacillus</taxon>
    </lineage>
</organism>
<reference evidence="1 2" key="1">
    <citation type="submission" date="2014-06" db="EMBL/GenBank/DDBJ databases">
        <title>Draft genome sequence of Paenibacillus sp. MSt1.</title>
        <authorList>
            <person name="Aw Y.K."/>
            <person name="Ong K.S."/>
            <person name="Gan H.M."/>
            <person name="Lee S.M."/>
        </authorList>
    </citation>
    <scope>NUCLEOTIDE SEQUENCE [LARGE SCALE GENOMIC DNA]</scope>
    <source>
        <strain evidence="1 2">MSt1</strain>
    </source>
</reference>
<dbReference type="AlphaFoldDB" id="A0A081P9Q2"/>
<name>A0A081P9Q2_9BACL</name>
<sequence>MPYVLRHADSGEIAACIQKNVYDFDYFGVRQWEDEGQAEADKHSFLESIGYDNPHHWHILLIKEDRVKLCNVKLKNDPSRRVRLSGDGQLTVHSASERL</sequence>
<comment type="caution">
    <text evidence="1">The sequence shown here is derived from an EMBL/GenBank/DDBJ whole genome shotgun (WGS) entry which is preliminary data.</text>
</comment>
<dbReference type="OrthoDB" id="2679144at2"/>
<dbReference type="RefSeq" id="WP_036676170.1">
    <property type="nucleotide sequence ID" value="NZ_FYEP01000016.1"/>
</dbReference>
<dbReference type="EMBL" id="JNVM01000003">
    <property type="protein sequence ID" value="KEQ27425.1"/>
    <property type="molecule type" value="Genomic_DNA"/>
</dbReference>
<protein>
    <submittedName>
        <fullName evidence="1">Uncharacterized protein</fullName>
    </submittedName>
</protein>